<dbReference type="Gene3D" id="3.30.2310.20">
    <property type="entry name" value="RelE-like"/>
    <property type="match status" value="1"/>
</dbReference>
<dbReference type="Proteomes" id="UP000179014">
    <property type="component" value="Unassembled WGS sequence"/>
</dbReference>
<dbReference type="EMBL" id="MFKN01000028">
    <property type="protein sequence ID" value="OGG40570.1"/>
    <property type="molecule type" value="Genomic_DNA"/>
</dbReference>
<dbReference type="STRING" id="1798474.A2118_00835"/>
<evidence type="ECO:0000313" key="3">
    <source>
        <dbReference type="Proteomes" id="UP000179014"/>
    </source>
</evidence>
<evidence type="ECO:0000256" key="1">
    <source>
        <dbReference type="ARBA" id="ARBA00022649"/>
    </source>
</evidence>
<reference evidence="2 3" key="1">
    <citation type="journal article" date="2016" name="Nat. Commun.">
        <title>Thousands of microbial genomes shed light on interconnected biogeochemical processes in an aquifer system.</title>
        <authorList>
            <person name="Anantharaman K."/>
            <person name="Brown C.T."/>
            <person name="Hug L.A."/>
            <person name="Sharon I."/>
            <person name="Castelle C.J."/>
            <person name="Probst A.J."/>
            <person name="Thomas B.C."/>
            <person name="Singh A."/>
            <person name="Wilkins M.J."/>
            <person name="Karaoz U."/>
            <person name="Brodie E.L."/>
            <person name="Williams K.H."/>
            <person name="Hubbard S.S."/>
            <person name="Banfield J.F."/>
        </authorList>
    </citation>
    <scope>NUCLEOTIDE SEQUENCE [LARGE SCALE GENOMIC DNA]</scope>
</reference>
<dbReference type="InterPro" id="IPR007712">
    <property type="entry name" value="RelE/ParE_toxin"/>
</dbReference>
<sequence length="84" mass="9703">MVFVEWRPMALEALAQLDPVVKDRIVAKVAWLADNFESITPEPLHRKLRGLYKLRVGDHRVAYALTGRNTITIVIVGHRRDVYH</sequence>
<comment type="caution">
    <text evidence="2">The sequence shown here is derived from an EMBL/GenBank/DDBJ whole genome shotgun (WGS) entry which is preliminary data.</text>
</comment>
<name>A0A1F6BUI4_9BACT</name>
<protein>
    <recommendedName>
        <fullName evidence="4">Addiction module toxin RelE</fullName>
    </recommendedName>
</protein>
<dbReference type="InterPro" id="IPR035093">
    <property type="entry name" value="RelE/ParE_toxin_dom_sf"/>
</dbReference>
<evidence type="ECO:0008006" key="4">
    <source>
        <dbReference type="Google" id="ProtNLM"/>
    </source>
</evidence>
<keyword evidence="1" id="KW-1277">Toxin-antitoxin system</keyword>
<dbReference type="SUPFAM" id="SSF143011">
    <property type="entry name" value="RelE-like"/>
    <property type="match status" value="1"/>
</dbReference>
<organism evidence="2 3">
    <name type="scientific">Candidatus Kaiserbacteria bacterium GWA2_50_9</name>
    <dbReference type="NCBI Taxonomy" id="1798474"/>
    <lineage>
        <taxon>Bacteria</taxon>
        <taxon>Candidatus Kaiseribacteriota</taxon>
    </lineage>
</organism>
<gene>
    <name evidence="2" type="ORF">A2118_00835</name>
</gene>
<proteinExistence type="predicted"/>
<evidence type="ECO:0000313" key="2">
    <source>
        <dbReference type="EMBL" id="OGG40570.1"/>
    </source>
</evidence>
<dbReference type="Pfam" id="PF05016">
    <property type="entry name" value="ParE_toxin"/>
    <property type="match status" value="1"/>
</dbReference>
<accession>A0A1F6BUI4</accession>
<dbReference type="AlphaFoldDB" id="A0A1F6BUI4"/>